<reference evidence="2" key="1">
    <citation type="submission" date="2009-11" db="EMBL/GenBank/DDBJ databases">
        <authorList>
            <consortium name="The Broad Institute Genome Sequencing Platform"/>
            <person name="Ward D."/>
            <person name="Feldgarden M."/>
            <person name="Earl A."/>
            <person name="Young S.K."/>
            <person name="Zeng Q."/>
            <person name="Koehrsen M."/>
            <person name="Alvarado L."/>
            <person name="Berlin A."/>
            <person name="Bochicchio J."/>
            <person name="Borenstein D."/>
            <person name="Chapman S.B."/>
            <person name="Chen Z."/>
            <person name="Engels R."/>
            <person name="Freedman E."/>
            <person name="Gellesch M."/>
            <person name="Goldberg J."/>
            <person name="Griggs A."/>
            <person name="Gujja S."/>
            <person name="Heilman E."/>
            <person name="Heiman D."/>
            <person name="Hepburn T."/>
            <person name="Howarth C."/>
            <person name="Jen D."/>
            <person name="Larson L."/>
            <person name="Lewis B."/>
            <person name="Mehta T."/>
            <person name="Park D."/>
            <person name="Pearson M."/>
            <person name="Roberts A."/>
            <person name="Saif S."/>
            <person name="Shea T."/>
            <person name="Shenoy N."/>
            <person name="Sisk P."/>
            <person name="Stolte C."/>
            <person name="Sykes S."/>
            <person name="Thomson T."/>
            <person name="Walk T."/>
            <person name="White J."/>
            <person name="Yandava C."/>
            <person name="Izard J."/>
            <person name="Baranova O.V."/>
            <person name="Blanton J.M."/>
            <person name="Tanner A.C."/>
            <person name="Dewhirst F.E."/>
            <person name="Haas B."/>
            <person name="Nusbaum C."/>
            <person name="Birren B."/>
        </authorList>
    </citation>
    <scope>NUCLEOTIDE SEQUENCE [LARGE SCALE GENOMIC DNA]</scope>
    <source>
        <strain evidence="2">1-1 BBBD Race 1</strain>
    </source>
</reference>
<organism evidence="2">
    <name type="scientific">Puccinia triticina (isolate 1-1 / race 1 (BBBD))</name>
    <name type="common">Brown leaf rust fungus</name>
    <dbReference type="NCBI Taxonomy" id="630390"/>
    <lineage>
        <taxon>Eukaryota</taxon>
        <taxon>Fungi</taxon>
        <taxon>Dikarya</taxon>
        <taxon>Basidiomycota</taxon>
        <taxon>Pucciniomycotina</taxon>
        <taxon>Pucciniomycetes</taxon>
        <taxon>Pucciniales</taxon>
        <taxon>Pucciniaceae</taxon>
        <taxon>Puccinia</taxon>
    </lineage>
</organism>
<reference evidence="3" key="4">
    <citation type="submission" date="2025-05" db="UniProtKB">
        <authorList>
            <consortium name="EnsemblFungi"/>
        </authorList>
    </citation>
    <scope>IDENTIFICATION</scope>
    <source>
        <strain evidence="3">isolate 1-1 / race 1 (BBBD)</strain>
    </source>
</reference>
<dbReference type="OMA" id="QEAWRIT"/>
<accession>A0A0C4F0S0</accession>
<dbReference type="EnsemblFungi" id="PTTG_06690-t43_1">
    <property type="protein sequence ID" value="PTTG_06690-t43_1-p1"/>
    <property type="gene ID" value="PTTG_06690"/>
</dbReference>
<name>A0A0C4F0S0_PUCT1</name>
<protein>
    <submittedName>
        <fullName evidence="2 3">Uncharacterized protein</fullName>
    </submittedName>
</protein>
<gene>
    <name evidence="2" type="ORF">PTTG_06690</name>
</gene>
<sequence length="426" mass="48426">MRDISGTAAKYKAILSTVPAIVEPEAVTVTRATKPADPGEEIAVIPAPPSKTIKQEVWDKATEAFEKGDKVTSDFFLKVYGQMGSSLTPDKPDILRSSSCDAVNPALNIAKRPSDKTSIVFIKGSLPKHFNVGFTPYFDKNIREFRGPIPLTIFDKNWQRDAIQWYTNQRSKGDEKDGNYIGYEYPNEWLQSFSKWTTNHCNFYITFRDLYGYPEFAEWILLHKENVDKIVGEEGFMTAFRYDMIVRQNAFSYQVTTDTGAISAVDISMYRDDVKQEAWRITLTLGENDETDNPYAIGGEKFGYDPNTGKPRVKAQKSGEDQSRHDSNSGRGRGGYCGRGSGGRWSQDRHNSDYGNYHDFHYSEEGYNKRPRDNGYGEQEYHRSNEAGVSHRGGYNRDRGGYGRDQGPSRTFKKKDYPSLMKDKET</sequence>
<dbReference type="VEuPathDB" id="FungiDB:PTTG_06690"/>
<feature type="compositionally biased region" description="Basic and acidic residues" evidence="1">
    <location>
        <begin position="414"/>
        <end position="426"/>
    </location>
</feature>
<feature type="compositionally biased region" description="Gly residues" evidence="1">
    <location>
        <begin position="331"/>
        <end position="343"/>
    </location>
</feature>
<feature type="compositionally biased region" description="Basic and acidic residues" evidence="1">
    <location>
        <begin position="317"/>
        <end position="328"/>
    </location>
</feature>
<dbReference type="AlphaFoldDB" id="A0A0C4F0S0"/>
<feature type="region of interest" description="Disordered" evidence="1">
    <location>
        <begin position="290"/>
        <end position="350"/>
    </location>
</feature>
<dbReference type="Proteomes" id="UP000005240">
    <property type="component" value="Unassembled WGS sequence"/>
</dbReference>
<evidence type="ECO:0000313" key="2">
    <source>
        <dbReference type="EMBL" id="OAV87489.1"/>
    </source>
</evidence>
<dbReference type="OrthoDB" id="2507145at2759"/>
<evidence type="ECO:0000313" key="4">
    <source>
        <dbReference type="Proteomes" id="UP000005240"/>
    </source>
</evidence>
<feature type="region of interest" description="Disordered" evidence="1">
    <location>
        <begin position="364"/>
        <end position="426"/>
    </location>
</feature>
<evidence type="ECO:0000256" key="1">
    <source>
        <dbReference type="SAM" id="MobiDB-lite"/>
    </source>
</evidence>
<evidence type="ECO:0000313" key="3">
    <source>
        <dbReference type="EnsemblFungi" id="PTTG_06690-t43_1-p1"/>
    </source>
</evidence>
<dbReference type="EMBL" id="ADAS02000383">
    <property type="protein sequence ID" value="OAV87489.1"/>
    <property type="molecule type" value="Genomic_DNA"/>
</dbReference>
<reference evidence="3 4" key="3">
    <citation type="journal article" date="2017" name="G3 (Bethesda)">
        <title>Comparative analysis highlights variable genome content of wheat rusts and divergence of the mating loci.</title>
        <authorList>
            <person name="Cuomo C.A."/>
            <person name="Bakkeren G."/>
            <person name="Khalil H.B."/>
            <person name="Panwar V."/>
            <person name="Joly D."/>
            <person name="Linning R."/>
            <person name="Sakthikumar S."/>
            <person name="Song X."/>
            <person name="Adiconis X."/>
            <person name="Fan L."/>
            <person name="Goldberg J.M."/>
            <person name="Levin J.Z."/>
            <person name="Young S."/>
            <person name="Zeng Q."/>
            <person name="Anikster Y."/>
            <person name="Bruce M."/>
            <person name="Wang M."/>
            <person name="Yin C."/>
            <person name="McCallum B."/>
            <person name="Szabo L.J."/>
            <person name="Hulbert S."/>
            <person name="Chen X."/>
            <person name="Fellers J.P."/>
        </authorList>
    </citation>
    <scope>NUCLEOTIDE SEQUENCE</scope>
    <source>
        <strain evidence="3">isolate 1-1 / race 1 (BBBD)</strain>
        <strain evidence="4">Isolate 1-1 / race 1 (BBBD)</strain>
    </source>
</reference>
<proteinExistence type="predicted"/>
<feature type="compositionally biased region" description="Basic and acidic residues" evidence="1">
    <location>
        <begin position="364"/>
        <end position="385"/>
    </location>
</feature>
<keyword evidence="4" id="KW-1185">Reference proteome</keyword>
<reference evidence="2" key="2">
    <citation type="submission" date="2016-05" db="EMBL/GenBank/DDBJ databases">
        <title>Comparative analysis highlights variable genome content of wheat rusts and divergence of the mating loci.</title>
        <authorList>
            <person name="Cuomo C.A."/>
            <person name="Bakkeren G."/>
            <person name="Szabo L."/>
            <person name="Khalil H."/>
            <person name="Joly D."/>
            <person name="Goldberg J."/>
            <person name="Young S."/>
            <person name="Zeng Q."/>
            <person name="Fellers J."/>
        </authorList>
    </citation>
    <scope>NUCLEOTIDE SEQUENCE [LARGE SCALE GENOMIC DNA]</scope>
    <source>
        <strain evidence="2">1-1 BBBD Race 1</strain>
    </source>
</reference>